<gene>
    <name evidence="1" type="ORF">EV383_5992</name>
</gene>
<accession>A0A4Q7V5M9</accession>
<evidence type="ECO:0000313" key="1">
    <source>
        <dbReference type="EMBL" id="RZT89038.1"/>
    </source>
</evidence>
<name>A0A4Q7V5M9_PSEST</name>
<keyword evidence="2" id="KW-1185">Reference proteome</keyword>
<dbReference type="Proteomes" id="UP000291591">
    <property type="component" value="Unassembled WGS sequence"/>
</dbReference>
<dbReference type="RefSeq" id="WP_207223698.1">
    <property type="nucleotide sequence ID" value="NZ_SHKL01000001.1"/>
</dbReference>
<protein>
    <submittedName>
        <fullName evidence="1">Uncharacterized protein</fullName>
    </submittedName>
</protein>
<organism evidence="1 2">
    <name type="scientific">Pseudonocardia sediminis</name>
    <dbReference type="NCBI Taxonomy" id="1397368"/>
    <lineage>
        <taxon>Bacteria</taxon>
        <taxon>Bacillati</taxon>
        <taxon>Actinomycetota</taxon>
        <taxon>Actinomycetes</taxon>
        <taxon>Pseudonocardiales</taxon>
        <taxon>Pseudonocardiaceae</taxon>
        <taxon>Pseudonocardia</taxon>
    </lineage>
</organism>
<dbReference type="EMBL" id="SHKL01000001">
    <property type="protein sequence ID" value="RZT89038.1"/>
    <property type="molecule type" value="Genomic_DNA"/>
</dbReference>
<dbReference type="AlphaFoldDB" id="A0A4Q7V5M9"/>
<sequence length="61" mass="6687">MSDTGNPAPEHPRTGRDDVVLADGEIDPKQFPRLFNISAGFLYAAIILPLRPEPPEYVALP</sequence>
<evidence type="ECO:0000313" key="2">
    <source>
        <dbReference type="Proteomes" id="UP000291591"/>
    </source>
</evidence>
<reference evidence="1 2" key="1">
    <citation type="submission" date="2019-02" db="EMBL/GenBank/DDBJ databases">
        <title>Sequencing the genomes of 1000 actinobacteria strains.</title>
        <authorList>
            <person name="Klenk H.-P."/>
        </authorList>
    </citation>
    <scope>NUCLEOTIDE SEQUENCE [LARGE SCALE GENOMIC DNA]</scope>
    <source>
        <strain evidence="1 2">DSM 45779</strain>
    </source>
</reference>
<comment type="caution">
    <text evidence="1">The sequence shown here is derived from an EMBL/GenBank/DDBJ whole genome shotgun (WGS) entry which is preliminary data.</text>
</comment>
<proteinExistence type="predicted"/>